<comment type="caution">
    <text evidence="2">The sequence shown here is derived from an EMBL/GenBank/DDBJ whole genome shotgun (WGS) entry which is preliminary data.</text>
</comment>
<feature type="non-terminal residue" evidence="2">
    <location>
        <position position="1"/>
    </location>
</feature>
<accession>A0ABQ7XBF8</accession>
<protein>
    <recommendedName>
        <fullName evidence="1">K-box domain-containing protein</fullName>
    </recommendedName>
</protein>
<sequence length="78" mass="8914">NEIDRIKKENDNLQLELRHLKGEDIQSLNLKNLMAVEHAIEHGLDKMEYLMTKRRNLHQTFSVAGKNVGGGESATQFP</sequence>
<gene>
    <name evidence="2" type="ORF">HID58_090672</name>
</gene>
<feature type="domain" description="K-box" evidence="1">
    <location>
        <begin position="1"/>
        <end position="47"/>
    </location>
</feature>
<feature type="non-terminal residue" evidence="2">
    <location>
        <position position="78"/>
    </location>
</feature>
<reference evidence="2 3" key="1">
    <citation type="submission" date="2021-05" db="EMBL/GenBank/DDBJ databases">
        <title>Genome Assembly of Synthetic Allotetraploid Brassica napus Reveals Homoeologous Exchanges between Subgenomes.</title>
        <authorList>
            <person name="Davis J.T."/>
        </authorList>
    </citation>
    <scope>NUCLEOTIDE SEQUENCE [LARGE SCALE GENOMIC DNA]</scope>
    <source>
        <strain evidence="3">cv. Da-Ae</strain>
        <tissue evidence="2">Seedling</tissue>
    </source>
</reference>
<evidence type="ECO:0000313" key="2">
    <source>
        <dbReference type="EMBL" id="KAH0853231.1"/>
    </source>
</evidence>
<dbReference type="Pfam" id="PF01486">
    <property type="entry name" value="K-box"/>
    <property type="match status" value="1"/>
</dbReference>
<proteinExistence type="predicted"/>
<dbReference type="Proteomes" id="UP000824890">
    <property type="component" value="Unassembled WGS sequence"/>
</dbReference>
<name>A0ABQ7XBF8_BRANA</name>
<dbReference type="InterPro" id="IPR002487">
    <property type="entry name" value="TF_Kbox"/>
</dbReference>
<evidence type="ECO:0000259" key="1">
    <source>
        <dbReference type="Pfam" id="PF01486"/>
    </source>
</evidence>
<dbReference type="EMBL" id="JAGKQM010000816">
    <property type="protein sequence ID" value="KAH0853231.1"/>
    <property type="molecule type" value="Genomic_DNA"/>
</dbReference>
<organism evidence="2 3">
    <name type="scientific">Brassica napus</name>
    <name type="common">Rape</name>
    <dbReference type="NCBI Taxonomy" id="3708"/>
    <lineage>
        <taxon>Eukaryota</taxon>
        <taxon>Viridiplantae</taxon>
        <taxon>Streptophyta</taxon>
        <taxon>Embryophyta</taxon>
        <taxon>Tracheophyta</taxon>
        <taxon>Spermatophyta</taxon>
        <taxon>Magnoliopsida</taxon>
        <taxon>eudicotyledons</taxon>
        <taxon>Gunneridae</taxon>
        <taxon>Pentapetalae</taxon>
        <taxon>rosids</taxon>
        <taxon>malvids</taxon>
        <taxon>Brassicales</taxon>
        <taxon>Brassicaceae</taxon>
        <taxon>Brassiceae</taxon>
        <taxon>Brassica</taxon>
    </lineage>
</organism>
<evidence type="ECO:0000313" key="3">
    <source>
        <dbReference type="Proteomes" id="UP000824890"/>
    </source>
</evidence>
<keyword evidence="3" id="KW-1185">Reference proteome</keyword>